<dbReference type="Gene3D" id="3.40.50.720">
    <property type="entry name" value="NAD(P)-binding Rossmann-like Domain"/>
    <property type="match status" value="1"/>
</dbReference>
<dbReference type="GO" id="GO:0005634">
    <property type="term" value="C:nucleus"/>
    <property type="evidence" value="ECO:0007669"/>
    <property type="project" value="TreeGrafter"/>
</dbReference>
<dbReference type="SUPFAM" id="SSF51735">
    <property type="entry name" value="NAD(P)-binding Rossmann-fold domains"/>
    <property type="match status" value="1"/>
</dbReference>
<proteinExistence type="inferred from homology"/>
<dbReference type="InterPro" id="IPR051164">
    <property type="entry name" value="NmrA-like_oxidored"/>
</dbReference>
<dbReference type="STRING" id="685588.A0A067T5E0"/>
<evidence type="ECO:0000256" key="2">
    <source>
        <dbReference type="ARBA" id="ARBA00022857"/>
    </source>
</evidence>
<dbReference type="OrthoDB" id="300709at2759"/>
<evidence type="ECO:0000313" key="5">
    <source>
        <dbReference type="Proteomes" id="UP000027222"/>
    </source>
</evidence>
<sequence>MKTVAIVGGTGAQGIPVIKALTSDSAYAVRVLTRNPNSTSAKELAALPNVSIIEGNSYDEATLIKTFTGATHVYVNPNGFAIGEKNELYWGIRMFEIAAQVGVQHFIWSSSDAGYSASGYCEKYRAGHMDGSRRVHEWMESQKTGNQGLKMIWSALTSVPYLDMLNEMLAPHVEIDKGSGEETYVFQGPYGRVPWPLILLEDLGRYARWQFDNPTLSSGQNLRISTEDISWADLAKTFTKVTGKKAVYREQTVEEYFDAYPYGDPDAKVGHSVADDGTLLSFRTNFSGWYNTYNDGLVPRDYKMLDKVLPDRVKTVEEWMRKSKYNGEKLGVLKDFSAEGGIRGETKGREKLPTQSN</sequence>
<dbReference type="AlphaFoldDB" id="A0A067T5E0"/>
<evidence type="ECO:0000259" key="3">
    <source>
        <dbReference type="Pfam" id="PF05368"/>
    </source>
</evidence>
<reference evidence="5" key="1">
    <citation type="journal article" date="2014" name="Proc. Natl. Acad. Sci. U.S.A.">
        <title>Extensive sampling of basidiomycete genomes demonstrates inadequacy of the white-rot/brown-rot paradigm for wood decay fungi.</title>
        <authorList>
            <person name="Riley R."/>
            <person name="Salamov A.A."/>
            <person name="Brown D.W."/>
            <person name="Nagy L.G."/>
            <person name="Floudas D."/>
            <person name="Held B.W."/>
            <person name="Levasseur A."/>
            <person name="Lombard V."/>
            <person name="Morin E."/>
            <person name="Otillar R."/>
            <person name="Lindquist E.A."/>
            <person name="Sun H."/>
            <person name="LaButti K.M."/>
            <person name="Schmutz J."/>
            <person name="Jabbour D."/>
            <person name="Luo H."/>
            <person name="Baker S.E."/>
            <person name="Pisabarro A.G."/>
            <person name="Walton J.D."/>
            <person name="Blanchette R.A."/>
            <person name="Henrissat B."/>
            <person name="Martin F."/>
            <person name="Cullen D."/>
            <person name="Hibbett D.S."/>
            <person name="Grigoriev I.V."/>
        </authorList>
    </citation>
    <scope>NUCLEOTIDE SEQUENCE [LARGE SCALE GENOMIC DNA]</scope>
    <source>
        <strain evidence="5">CBS 339.88</strain>
    </source>
</reference>
<dbReference type="InterPro" id="IPR036291">
    <property type="entry name" value="NAD(P)-bd_dom_sf"/>
</dbReference>
<evidence type="ECO:0000313" key="4">
    <source>
        <dbReference type="EMBL" id="KDR74238.1"/>
    </source>
</evidence>
<keyword evidence="2" id="KW-0521">NADP</keyword>
<dbReference type="InterPro" id="IPR008030">
    <property type="entry name" value="NmrA-like"/>
</dbReference>
<accession>A0A067T5E0</accession>
<comment type="similarity">
    <text evidence="1">Belongs to the NmrA-type oxidoreductase family.</text>
</comment>
<dbReference type="EMBL" id="KL142383">
    <property type="protein sequence ID" value="KDR74238.1"/>
    <property type="molecule type" value="Genomic_DNA"/>
</dbReference>
<dbReference type="Pfam" id="PF05368">
    <property type="entry name" value="NmrA"/>
    <property type="match status" value="1"/>
</dbReference>
<keyword evidence="5" id="KW-1185">Reference proteome</keyword>
<feature type="domain" description="NmrA-like" evidence="3">
    <location>
        <begin position="2"/>
        <end position="261"/>
    </location>
</feature>
<dbReference type="Proteomes" id="UP000027222">
    <property type="component" value="Unassembled WGS sequence"/>
</dbReference>
<organism evidence="4 5">
    <name type="scientific">Galerina marginata (strain CBS 339.88)</name>
    <dbReference type="NCBI Taxonomy" id="685588"/>
    <lineage>
        <taxon>Eukaryota</taxon>
        <taxon>Fungi</taxon>
        <taxon>Dikarya</taxon>
        <taxon>Basidiomycota</taxon>
        <taxon>Agaricomycotina</taxon>
        <taxon>Agaricomycetes</taxon>
        <taxon>Agaricomycetidae</taxon>
        <taxon>Agaricales</taxon>
        <taxon>Agaricineae</taxon>
        <taxon>Strophariaceae</taxon>
        <taxon>Galerina</taxon>
    </lineage>
</organism>
<gene>
    <name evidence="4" type="ORF">GALMADRAFT_227329</name>
</gene>
<evidence type="ECO:0000256" key="1">
    <source>
        <dbReference type="ARBA" id="ARBA00006328"/>
    </source>
</evidence>
<dbReference type="HOGENOM" id="CLU_007383_8_0_1"/>
<dbReference type="PANTHER" id="PTHR42748:SF14">
    <property type="entry name" value="SNOAL-LIKE DOMAIN-CONTAINING PROTEIN"/>
    <property type="match status" value="1"/>
</dbReference>
<name>A0A067T5E0_GALM3</name>
<dbReference type="PANTHER" id="PTHR42748">
    <property type="entry name" value="NITROGEN METABOLITE REPRESSION PROTEIN NMRA FAMILY MEMBER"/>
    <property type="match status" value="1"/>
</dbReference>
<dbReference type="Gene3D" id="3.90.25.10">
    <property type="entry name" value="UDP-galactose 4-epimerase, domain 1"/>
    <property type="match status" value="1"/>
</dbReference>
<protein>
    <recommendedName>
        <fullName evidence="3">NmrA-like domain-containing protein</fullName>
    </recommendedName>
</protein>